<evidence type="ECO:0000256" key="5">
    <source>
        <dbReference type="ARBA" id="ARBA00022485"/>
    </source>
</evidence>
<evidence type="ECO:0000256" key="3">
    <source>
        <dbReference type="ARBA" id="ARBA00007941"/>
    </source>
</evidence>
<dbReference type="Pfam" id="PF02943">
    <property type="entry name" value="FeThRed_B"/>
    <property type="match status" value="1"/>
</dbReference>
<protein>
    <recommendedName>
        <fullName evidence="4">ferredoxin:thioredoxin reductase</fullName>
        <ecNumber evidence="4">1.8.7.2</ecNumber>
    </recommendedName>
    <alternativeName>
        <fullName evidence="12">Ferredoxin-thioredoxin reductase subunit B</fullName>
    </alternativeName>
</protein>
<name>A0A7U3YMW3_DESPD</name>
<dbReference type="Proteomes" id="UP000006365">
    <property type="component" value="Chromosome"/>
</dbReference>
<evidence type="ECO:0000256" key="4">
    <source>
        <dbReference type="ARBA" id="ARBA00012358"/>
    </source>
</evidence>
<keyword evidence="9" id="KW-0411">Iron-sulfur</keyword>
<dbReference type="GO" id="GO:0046872">
    <property type="term" value="F:metal ion binding"/>
    <property type="evidence" value="ECO:0007669"/>
    <property type="project" value="UniProtKB-KW"/>
</dbReference>
<evidence type="ECO:0000313" key="16">
    <source>
        <dbReference type="Proteomes" id="UP000006365"/>
    </source>
</evidence>
<keyword evidence="10" id="KW-1015">Disulfide bond</keyword>
<gene>
    <name evidence="15" type="ordered locus">Despr_2150</name>
</gene>
<reference evidence="15 16" key="1">
    <citation type="journal article" date="2011" name="Stand. Genomic Sci.">
        <title>Complete genome sequence of Desulfobulbus propionicus type strain (1pr3).</title>
        <authorList>
            <person name="Pagani I."/>
            <person name="Lapidus A."/>
            <person name="Nolan M."/>
            <person name="Lucas S."/>
            <person name="Hammon N."/>
            <person name="Deshpande S."/>
            <person name="Cheng J.F."/>
            <person name="Chertkov O."/>
            <person name="Davenport K."/>
            <person name="Tapia R."/>
            <person name="Han C."/>
            <person name="Goodwin L."/>
            <person name="Pitluck S."/>
            <person name="Liolios K."/>
            <person name="Mavromatis K."/>
            <person name="Ivanova N."/>
            <person name="Mikhailova N."/>
            <person name="Pati A."/>
            <person name="Chen A."/>
            <person name="Palaniappan K."/>
            <person name="Land M."/>
            <person name="Hauser L."/>
            <person name="Chang Y.J."/>
            <person name="Jeffries C.D."/>
            <person name="Detter J.C."/>
            <person name="Brambilla E."/>
            <person name="Kannan K.P."/>
            <person name="Djao O.D."/>
            <person name="Rohde M."/>
            <person name="Pukall R."/>
            <person name="Spring S."/>
            <person name="Goker M."/>
            <person name="Sikorski J."/>
            <person name="Woyke T."/>
            <person name="Bristow J."/>
            <person name="Eisen J.A."/>
            <person name="Markowitz V."/>
            <person name="Hugenholtz P."/>
            <person name="Kyrpides N.C."/>
            <person name="Klenk H.P."/>
        </authorList>
    </citation>
    <scope>NUCLEOTIDE SEQUENCE [LARGE SCALE GENOMIC DNA]</scope>
    <source>
        <strain evidence="16">ATCC 33891 / DSM 2032 / 1pr3</strain>
    </source>
</reference>
<dbReference type="GO" id="GO:0051539">
    <property type="term" value="F:4 iron, 4 sulfur cluster binding"/>
    <property type="evidence" value="ECO:0007669"/>
    <property type="project" value="UniProtKB-KW"/>
</dbReference>
<evidence type="ECO:0000256" key="12">
    <source>
        <dbReference type="ARBA" id="ARBA00030295"/>
    </source>
</evidence>
<dbReference type="EMBL" id="CP002364">
    <property type="protein sequence ID" value="ADW18295.1"/>
    <property type="molecule type" value="Genomic_DNA"/>
</dbReference>
<proteinExistence type="inferred from homology"/>
<organism evidence="15 16">
    <name type="scientific">Desulfobulbus propionicus (strain ATCC 33891 / DSM 2032 / VKM B-1956 / 1pr3)</name>
    <dbReference type="NCBI Taxonomy" id="577650"/>
    <lineage>
        <taxon>Bacteria</taxon>
        <taxon>Pseudomonadati</taxon>
        <taxon>Thermodesulfobacteriota</taxon>
        <taxon>Desulfobulbia</taxon>
        <taxon>Desulfobulbales</taxon>
        <taxon>Desulfobulbaceae</taxon>
        <taxon>Desulfobulbus</taxon>
    </lineage>
</organism>
<comment type="catalytic activity">
    <reaction evidence="13">
        <text>[thioredoxin]-disulfide + 2 reduced [2Fe-2S]-[ferredoxin] + 2 H(+) = [thioredoxin]-dithiol + 2 oxidized [2Fe-2S]-[ferredoxin]</text>
        <dbReference type="Rhea" id="RHEA:42336"/>
        <dbReference type="Rhea" id="RHEA-COMP:10000"/>
        <dbReference type="Rhea" id="RHEA-COMP:10001"/>
        <dbReference type="Rhea" id="RHEA-COMP:10698"/>
        <dbReference type="Rhea" id="RHEA-COMP:10700"/>
        <dbReference type="ChEBI" id="CHEBI:15378"/>
        <dbReference type="ChEBI" id="CHEBI:29950"/>
        <dbReference type="ChEBI" id="CHEBI:33737"/>
        <dbReference type="ChEBI" id="CHEBI:33738"/>
        <dbReference type="ChEBI" id="CHEBI:50058"/>
        <dbReference type="EC" id="1.8.7.2"/>
    </reaction>
</comment>
<dbReference type="Gene3D" id="3.40.30.10">
    <property type="entry name" value="Glutaredoxin"/>
    <property type="match status" value="1"/>
</dbReference>
<comment type="similarity">
    <text evidence="3">Belongs to the ferredoxin thioredoxin reductase beta subunit family.</text>
</comment>
<dbReference type="InterPro" id="IPR036644">
    <property type="entry name" value="FTR_bsu_sf"/>
</dbReference>
<keyword evidence="5" id="KW-0004">4Fe-4S</keyword>
<dbReference type="InterPro" id="IPR004209">
    <property type="entry name" value="FTR_bsu"/>
</dbReference>
<evidence type="ECO:0000256" key="10">
    <source>
        <dbReference type="ARBA" id="ARBA00023157"/>
    </source>
</evidence>
<dbReference type="EC" id="1.8.7.2" evidence="4"/>
<dbReference type="Pfam" id="PF00462">
    <property type="entry name" value="Glutaredoxin"/>
    <property type="match status" value="1"/>
</dbReference>
<comment type="function">
    <text evidence="2">Catalytic subunit of the ferredoxin-thioredoxin reductase (FTR), which catalyzes the two-electron reduction of thioredoxins by the electrons provided by reduced ferredoxin.</text>
</comment>
<dbReference type="InterPro" id="IPR002109">
    <property type="entry name" value="Glutaredoxin"/>
</dbReference>
<dbReference type="PROSITE" id="PS51354">
    <property type="entry name" value="GLUTAREDOXIN_2"/>
    <property type="match status" value="1"/>
</dbReference>
<evidence type="ECO:0000256" key="6">
    <source>
        <dbReference type="ARBA" id="ARBA00022723"/>
    </source>
</evidence>
<keyword evidence="6" id="KW-0479">Metal-binding</keyword>
<dbReference type="SUPFAM" id="SSF52833">
    <property type="entry name" value="Thioredoxin-like"/>
    <property type="match status" value="1"/>
</dbReference>
<feature type="domain" description="Glutaredoxin" evidence="14">
    <location>
        <begin position="6"/>
        <end position="70"/>
    </location>
</feature>
<comment type="cofactor">
    <cofactor evidence="1">
        <name>[4Fe-4S] cluster</name>
        <dbReference type="ChEBI" id="CHEBI:49883"/>
    </cofactor>
</comment>
<evidence type="ECO:0000256" key="9">
    <source>
        <dbReference type="ARBA" id="ARBA00023014"/>
    </source>
</evidence>
<dbReference type="SUPFAM" id="SSF57662">
    <property type="entry name" value="Ferredoxin thioredoxin reductase (FTR), catalytic beta chain"/>
    <property type="match status" value="1"/>
</dbReference>
<keyword evidence="8" id="KW-0408">Iron</keyword>
<dbReference type="PANTHER" id="PTHR35113">
    <property type="entry name" value="FERREDOXIN-THIOREDOXIN REDUCTASE CATALYTIC CHAIN, CHLOROPLASTIC"/>
    <property type="match status" value="1"/>
</dbReference>
<evidence type="ECO:0000256" key="7">
    <source>
        <dbReference type="ARBA" id="ARBA00023002"/>
    </source>
</evidence>
<dbReference type="Gene3D" id="3.90.460.10">
    <property type="entry name" value="Ferredoxin thioredoxin reductase catalytic beta subunit"/>
    <property type="match status" value="1"/>
</dbReference>
<evidence type="ECO:0000256" key="8">
    <source>
        <dbReference type="ARBA" id="ARBA00023004"/>
    </source>
</evidence>
<dbReference type="InterPro" id="IPR036249">
    <property type="entry name" value="Thioredoxin-like_sf"/>
</dbReference>
<dbReference type="PANTHER" id="PTHR35113:SF1">
    <property type="entry name" value="FERREDOXIN-THIOREDOXIN REDUCTASE CATALYTIC CHAIN, CHLOROPLASTIC"/>
    <property type="match status" value="1"/>
</dbReference>
<accession>A0A7U3YMW3</accession>
<comment type="subunit">
    <text evidence="11">Heterodimer of subunit A (variable subunit) and subunit B (catalytic subunit). Heterodimeric FTR forms a complex with ferredoxin and thioredoxin.</text>
</comment>
<dbReference type="CDD" id="cd02976">
    <property type="entry name" value="NrdH"/>
    <property type="match status" value="1"/>
</dbReference>
<dbReference type="RefSeq" id="WP_015724834.1">
    <property type="nucleotide sequence ID" value="NC_014972.1"/>
</dbReference>
<evidence type="ECO:0000256" key="11">
    <source>
        <dbReference type="ARBA" id="ARBA00026011"/>
    </source>
</evidence>
<evidence type="ECO:0000256" key="2">
    <source>
        <dbReference type="ARBA" id="ARBA00003945"/>
    </source>
</evidence>
<sequence>MTAKTVKLYGLSTCAYCQAIKKMLDDLGVAHDYVEADLLADAEREALVAELQAINPQCSFPTTVVGEQVIVGFQVQEIKEAIGIRTEVDELYDRLKTTQEAKGYWFNNDRERTFDLLRGLLINRDRYGYMSCPCRLATGKREQDADIICPCVYRQPDVAEFGACYCQLYVSEAWNRGAIPRLPVPERRPMRRG</sequence>
<evidence type="ECO:0000256" key="13">
    <source>
        <dbReference type="ARBA" id="ARBA00048150"/>
    </source>
</evidence>
<keyword evidence="16" id="KW-1185">Reference proteome</keyword>
<dbReference type="KEGG" id="dpr:Despr_2150"/>
<evidence type="ECO:0000259" key="14">
    <source>
        <dbReference type="Pfam" id="PF00462"/>
    </source>
</evidence>
<dbReference type="AlphaFoldDB" id="A0A7U3YMW3"/>
<dbReference type="GO" id="GO:0016730">
    <property type="term" value="F:oxidoreductase activity, acting on iron-sulfur proteins as donors"/>
    <property type="evidence" value="ECO:0007669"/>
    <property type="project" value="InterPro"/>
</dbReference>
<keyword evidence="7" id="KW-0560">Oxidoreductase</keyword>
<evidence type="ECO:0000256" key="1">
    <source>
        <dbReference type="ARBA" id="ARBA00001966"/>
    </source>
</evidence>
<evidence type="ECO:0000313" key="15">
    <source>
        <dbReference type="EMBL" id="ADW18295.1"/>
    </source>
</evidence>